<evidence type="ECO:0000313" key="2">
    <source>
        <dbReference type="EMBL" id="RNF12936.1"/>
    </source>
</evidence>
<keyword evidence="3" id="KW-1185">Reference proteome</keyword>
<feature type="compositionally biased region" description="Low complexity" evidence="1">
    <location>
        <begin position="200"/>
        <end position="212"/>
    </location>
</feature>
<accession>A0A3R7P572</accession>
<feature type="compositionally biased region" description="Polar residues" evidence="1">
    <location>
        <begin position="287"/>
        <end position="297"/>
    </location>
</feature>
<dbReference type="AlphaFoldDB" id="A0A3R7P572"/>
<proteinExistence type="predicted"/>
<dbReference type="RefSeq" id="XP_029226628.1">
    <property type="nucleotide sequence ID" value="XM_029373332.1"/>
</dbReference>
<dbReference type="EMBL" id="MKKU01000430">
    <property type="protein sequence ID" value="RNF12936.1"/>
    <property type="molecule type" value="Genomic_DNA"/>
</dbReference>
<feature type="compositionally biased region" description="Polar residues" evidence="1">
    <location>
        <begin position="148"/>
        <end position="179"/>
    </location>
</feature>
<protein>
    <recommendedName>
        <fullName evidence="4">C3H1-type domain-containing protein</fullName>
    </recommendedName>
</protein>
<evidence type="ECO:0000256" key="1">
    <source>
        <dbReference type="SAM" id="MobiDB-lite"/>
    </source>
</evidence>
<feature type="region of interest" description="Disordered" evidence="1">
    <location>
        <begin position="270"/>
        <end position="300"/>
    </location>
</feature>
<sequence length="507" mass="53145">MGRGKGRAKGIDVTKHFFQPTGPSDRILVQISPSQTAYVAEEDLSPTQGSEAALALKREGRTEGPMKLCANWRQGACLSHAACSSAHVVAYFNHPATPMVGGHGGATALGSLLQRQHDDGGHSAAQQHNFHAGTAAAESTRAMEHKSPATTTHSTLIPAPRSQQVNRQASSLAATSAPISSPRAGTAWGRNVVVNGNQHGGYQSQQQQQQQHQHPRHHYLQQQQQQQQQQHSAPQGRGSRGTGGYRAQEDINWASPNGALSDILLDAASTKHSGKSEGGHLDPSVMPSISNLNNTPNRADGTNFLPPDNLNGAVGDETWVASMLGQSSVNSAIWYDGFAGLWDIAPSAETTTTARTETTTLAAGEPPLLMTHELNTMATTTTPGELWGSSGGSNVDSTVSANKPVGMSFRSEALKSQLLRELVGAEGDISETTAAETQLRNVTNQNVISPPAPLTEAKNSSGLLNLLGGDGRDAGALGRAGSPGCLASAPGRSPHSIQHLMSLLTTE</sequence>
<name>A0A3R7P572_9TRYP</name>
<comment type="caution">
    <text evidence="2">The sequence shown here is derived from an EMBL/GenBank/DDBJ whole genome shotgun (WGS) entry which is preliminary data.</text>
</comment>
<gene>
    <name evidence="2" type="ORF">Tco025E_06455</name>
</gene>
<dbReference type="Proteomes" id="UP000284403">
    <property type="component" value="Unassembled WGS sequence"/>
</dbReference>
<reference evidence="2 3" key="1">
    <citation type="journal article" date="2018" name="BMC Genomics">
        <title>Genomic comparison of Trypanosoma conorhini and Trypanosoma rangeli to Trypanosoma cruzi strains of high and low virulence.</title>
        <authorList>
            <person name="Bradwell K.R."/>
            <person name="Koparde V.N."/>
            <person name="Matveyev A.V."/>
            <person name="Serrano M.G."/>
            <person name="Alves J.M."/>
            <person name="Parikh H."/>
            <person name="Huang B."/>
            <person name="Lee V."/>
            <person name="Espinosa-Alvarez O."/>
            <person name="Ortiz P.A."/>
            <person name="Costa-Martins A.G."/>
            <person name="Teixeira M.M."/>
            <person name="Buck G.A."/>
        </authorList>
    </citation>
    <scope>NUCLEOTIDE SEQUENCE [LARGE SCALE GENOMIC DNA]</scope>
    <source>
        <strain evidence="2 3">025E</strain>
    </source>
</reference>
<organism evidence="2 3">
    <name type="scientific">Trypanosoma conorhini</name>
    <dbReference type="NCBI Taxonomy" id="83891"/>
    <lineage>
        <taxon>Eukaryota</taxon>
        <taxon>Discoba</taxon>
        <taxon>Euglenozoa</taxon>
        <taxon>Kinetoplastea</taxon>
        <taxon>Metakinetoplastina</taxon>
        <taxon>Trypanosomatida</taxon>
        <taxon>Trypanosomatidae</taxon>
        <taxon>Trypanosoma</taxon>
    </lineage>
</organism>
<dbReference type="OrthoDB" id="251319at2759"/>
<evidence type="ECO:0008006" key="4">
    <source>
        <dbReference type="Google" id="ProtNLM"/>
    </source>
</evidence>
<dbReference type="GeneID" id="40320066"/>
<feature type="compositionally biased region" description="Low complexity" evidence="1">
    <location>
        <begin position="220"/>
        <end position="237"/>
    </location>
</feature>
<evidence type="ECO:0000313" key="3">
    <source>
        <dbReference type="Proteomes" id="UP000284403"/>
    </source>
</evidence>
<feature type="region of interest" description="Disordered" evidence="1">
    <location>
        <begin position="134"/>
        <end position="249"/>
    </location>
</feature>